<organism evidence="2 3">
    <name type="scientific">Cyclostephanos tholiformis</name>
    <dbReference type="NCBI Taxonomy" id="382380"/>
    <lineage>
        <taxon>Eukaryota</taxon>
        <taxon>Sar</taxon>
        <taxon>Stramenopiles</taxon>
        <taxon>Ochrophyta</taxon>
        <taxon>Bacillariophyta</taxon>
        <taxon>Coscinodiscophyceae</taxon>
        <taxon>Thalassiosirophycidae</taxon>
        <taxon>Stephanodiscales</taxon>
        <taxon>Stephanodiscaceae</taxon>
        <taxon>Cyclostephanos</taxon>
    </lineage>
</organism>
<proteinExistence type="predicted"/>
<gene>
    <name evidence="2" type="ORF">ACHAXA_005095</name>
</gene>
<keyword evidence="1" id="KW-0812">Transmembrane</keyword>
<keyword evidence="3" id="KW-1185">Reference proteome</keyword>
<feature type="transmembrane region" description="Helical" evidence="1">
    <location>
        <begin position="37"/>
        <end position="58"/>
    </location>
</feature>
<comment type="caution">
    <text evidence="2">The sequence shown here is derived from an EMBL/GenBank/DDBJ whole genome shotgun (WGS) entry which is preliminary data.</text>
</comment>
<name>A0ABD3R798_9STRA</name>
<accession>A0ABD3R798</accession>
<evidence type="ECO:0000313" key="2">
    <source>
        <dbReference type="EMBL" id="KAL3808884.1"/>
    </source>
</evidence>
<dbReference type="EMBL" id="JALLPB020000462">
    <property type="protein sequence ID" value="KAL3808884.1"/>
    <property type="molecule type" value="Genomic_DNA"/>
</dbReference>
<reference evidence="2 3" key="1">
    <citation type="submission" date="2024-10" db="EMBL/GenBank/DDBJ databases">
        <title>Updated reference genomes for cyclostephanoid diatoms.</title>
        <authorList>
            <person name="Roberts W.R."/>
            <person name="Alverson A.J."/>
        </authorList>
    </citation>
    <scope>NUCLEOTIDE SEQUENCE [LARGE SCALE GENOMIC DNA]</scope>
    <source>
        <strain evidence="2 3">AJA228-03</strain>
    </source>
</reference>
<keyword evidence="1" id="KW-0472">Membrane</keyword>
<sequence length="110" mass="11811">IKLYPIGSSAKTAWRVIKRIIMSFVQELLKPGGGIALIPYIRATIVALLLMVITMGILDVARVHMVVLAFLSGGLLISISMFEKAWNDMQGSGSIKVASVPGGKDPDKTD</sequence>
<dbReference type="Proteomes" id="UP001530377">
    <property type="component" value="Unassembled WGS sequence"/>
</dbReference>
<feature type="transmembrane region" description="Helical" evidence="1">
    <location>
        <begin position="65"/>
        <end position="82"/>
    </location>
</feature>
<feature type="non-terminal residue" evidence="2">
    <location>
        <position position="1"/>
    </location>
</feature>
<keyword evidence="1" id="KW-1133">Transmembrane helix</keyword>
<evidence type="ECO:0000313" key="3">
    <source>
        <dbReference type="Proteomes" id="UP001530377"/>
    </source>
</evidence>
<evidence type="ECO:0000256" key="1">
    <source>
        <dbReference type="SAM" id="Phobius"/>
    </source>
</evidence>
<protein>
    <recommendedName>
        <fullName evidence="4">CDP-diacylglycerol--glycerol-3-phosphate 3-phosphatidyltransferase</fullName>
    </recommendedName>
</protein>
<dbReference type="AlphaFoldDB" id="A0ABD3R798"/>
<evidence type="ECO:0008006" key="4">
    <source>
        <dbReference type="Google" id="ProtNLM"/>
    </source>
</evidence>